<protein>
    <recommendedName>
        <fullName evidence="5">DUF2270 domain-containing protein</fullName>
    </recommendedName>
</protein>
<name>A0A246DS85_9HYPH</name>
<proteinExistence type="predicted"/>
<feature type="region of interest" description="Disordered" evidence="1">
    <location>
        <begin position="1"/>
        <end position="21"/>
    </location>
</feature>
<dbReference type="InterPro" id="IPR014470">
    <property type="entry name" value="UCP01500"/>
</dbReference>
<feature type="transmembrane region" description="Helical" evidence="2">
    <location>
        <begin position="78"/>
        <end position="95"/>
    </location>
</feature>
<feature type="transmembrane region" description="Helical" evidence="2">
    <location>
        <begin position="200"/>
        <end position="225"/>
    </location>
</feature>
<keyword evidence="2" id="KW-0472">Membrane</keyword>
<keyword evidence="2" id="KW-1133">Transmembrane helix</keyword>
<reference evidence="3 4" key="1">
    <citation type="submission" date="2017-03" db="EMBL/GenBank/DDBJ databases">
        <title>Genome of strain Rhizobium sp. CNPSo 668.</title>
        <authorList>
            <person name="Ribeiro R."/>
        </authorList>
    </citation>
    <scope>NUCLEOTIDE SEQUENCE [LARGE SCALE GENOMIC DNA]</scope>
    <source>
        <strain evidence="3 4">CNPSo 668</strain>
    </source>
</reference>
<feature type="compositionally biased region" description="Basic and acidic residues" evidence="1">
    <location>
        <begin position="1"/>
        <end position="18"/>
    </location>
</feature>
<dbReference type="Pfam" id="PF10028">
    <property type="entry name" value="DUF2270"/>
    <property type="match status" value="1"/>
</dbReference>
<keyword evidence="2" id="KW-0812">Transmembrane</keyword>
<evidence type="ECO:0000256" key="1">
    <source>
        <dbReference type="SAM" id="MobiDB-lite"/>
    </source>
</evidence>
<comment type="caution">
    <text evidence="3">The sequence shown here is derived from an EMBL/GenBank/DDBJ whole genome shotgun (WGS) entry which is preliminary data.</text>
</comment>
<evidence type="ECO:0000256" key="2">
    <source>
        <dbReference type="SAM" id="Phobius"/>
    </source>
</evidence>
<organism evidence="3 4">
    <name type="scientific">Rhizobium esperanzae</name>
    <dbReference type="NCBI Taxonomy" id="1967781"/>
    <lineage>
        <taxon>Bacteria</taxon>
        <taxon>Pseudomonadati</taxon>
        <taxon>Pseudomonadota</taxon>
        <taxon>Alphaproteobacteria</taxon>
        <taxon>Hyphomicrobiales</taxon>
        <taxon>Rhizobiaceae</taxon>
        <taxon>Rhizobium/Agrobacterium group</taxon>
        <taxon>Rhizobium</taxon>
    </lineage>
</organism>
<dbReference type="AlphaFoldDB" id="A0A246DS85"/>
<dbReference type="RefSeq" id="WP_088395534.1">
    <property type="nucleotide sequence ID" value="NZ_MXPU01000012.1"/>
</dbReference>
<gene>
    <name evidence="3" type="ORF">B5E41_18235</name>
</gene>
<dbReference type="Proteomes" id="UP000197269">
    <property type="component" value="Unassembled WGS sequence"/>
</dbReference>
<feature type="transmembrane region" description="Helical" evidence="2">
    <location>
        <begin position="54"/>
        <end position="72"/>
    </location>
</feature>
<sequence>MKAEQDRMPPAREEEGERPLLLPTTPGEITNTLSHYYRGELGRMTSWRDRIDRTSNWAITVVAALLSVSLSTPTSHHGVLLFGMMLVTLLLIIEARRYRFFDIYRARIRQIERCYFAQIMAPNASAGSEWAAVIANSLRHPRFLLSYGEAMHRRLKRNYGWMYFILLLAWCLKISTPKLQTEGVPTLQAQSWTYVIDNAVLGPVSGLAVIAAVAVFYLGMLYFALRPDRNEGEFGHGEAHV</sequence>
<evidence type="ECO:0000313" key="3">
    <source>
        <dbReference type="EMBL" id="OWO93234.1"/>
    </source>
</evidence>
<accession>A0A246DS85</accession>
<evidence type="ECO:0000313" key="4">
    <source>
        <dbReference type="Proteomes" id="UP000197269"/>
    </source>
</evidence>
<feature type="transmembrane region" description="Helical" evidence="2">
    <location>
        <begin position="161"/>
        <end position="180"/>
    </location>
</feature>
<dbReference type="PIRSF" id="PIRSF015000">
    <property type="entry name" value="UCP01500"/>
    <property type="match status" value="1"/>
</dbReference>
<evidence type="ECO:0008006" key="5">
    <source>
        <dbReference type="Google" id="ProtNLM"/>
    </source>
</evidence>
<dbReference type="EMBL" id="MXPU01000012">
    <property type="protein sequence ID" value="OWO93234.1"/>
    <property type="molecule type" value="Genomic_DNA"/>
</dbReference>